<proteinExistence type="predicted"/>
<dbReference type="InterPro" id="IPR026337">
    <property type="entry name" value="AKG_HExxH"/>
</dbReference>
<evidence type="ECO:0000313" key="1">
    <source>
        <dbReference type="EMBL" id="MFD1535053.1"/>
    </source>
</evidence>
<dbReference type="EMBL" id="JBHUCP010000048">
    <property type="protein sequence ID" value="MFD1535053.1"/>
    <property type="molecule type" value="Genomic_DNA"/>
</dbReference>
<gene>
    <name evidence="1" type="ORF">ACFSCY_37140</name>
</gene>
<keyword evidence="2" id="KW-1185">Reference proteome</keyword>
<dbReference type="RefSeq" id="WP_343973173.1">
    <property type="nucleotide sequence ID" value="NZ_BAAAJG010000003.1"/>
</dbReference>
<comment type="caution">
    <text evidence="1">The sequence shown here is derived from an EMBL/GenBank/DDBJ whole genome shotgun (WGS) entry which is preliminary data.</text>
</comment>
<evidence type="ECO:0000313" key="2">
    <source>
        <dbReference type="Proteomes" id="UP001597145"/>
    </source>
</evidence>
<protein>
    <submittedName>
        <fullName evidence="1">HEXXH motif-containing putative peptide modification protein</fullName>
    </submittedName>
</protein>
<dbReference type="Proteomes" id="UP001597145">
    <property type="component" value="Unassembled WGS sequence"/>
</dbReference>
<organism evidence="1 2">
    <name type="scientific">Pseudonocardia aurantiaca</name>
    <dbReference type="NCBI Taxonomy" id="75290"/>
    <lineage>
        <taxon>Bacteria</taxon>
        <taxon>Bacillati</taxon>
        <taxon>Actinomycetota</taxon>
        <taxon>Actinomycetes</taxon>
        <taxon>Pseudonocardiales</taxon>
        <taxon>Pseudonocardiaceae</taxon>
        <taxon>Pseudonocardia</taxon>
    </lineage>
</organism>
<dbReference type="NCBIfam" id="TIGR04267">
    <property type="entry name" value="mod_HExxH"/>
    <property type="match status" value="1"/>
</dbReference>
<name>A0ABW4FWX0_9PSEU</name>
<sequence>MRVTPEELSKAHAQLGDPEEILHQRRTLYAAAVSLCTGTEVQVDVEQDTLDNPAVRGHLGAVLSGRSRYTASARQQLTDLVAPGFGTEVGGWPVRLASAPVAPSALAGALQRIAGELTRHGDESGGLALLTVEQGGAIDEAWDRLVDGVLLAVRVAPELAMDLLPHVSLFAVVVTEESARLGSASAREYPGLILIPKPRSALEVAEALFHEGAHQKFFDFGMTRAMLGPLSPQAPRFAPPWAPPGAPEWPLEQSVAAWHAYHCLAAFYGCLHGVPDELPLDDGSLLPKAASRAAEIGRYLRRQGSFLGQDAHALIAALEGAPPDDPSPVDEAAAEVSGAVDDGSILVYPAGRRTLVVKRGAPPVLYWVDPRLGSRPR</sequence>
<accession>A0ABW4FWX0</accession>
<reference evidence="2" key="1">
    <citation type="journal article" date="2019" name="Int. J. Syst. Evol. Microbiol.">
        <title>The Global Catalogue of Microorganisms (GCM) 10K type strain sequencing project: providing services to taxonomists for standard genome sequencing and annotation.</title>
        <authorList>
            <consortium name="The Broad Institute Genomics Platform"/>
            <consortium name="The Broad Institute Genome Sequencing Center for Infectious Disease"/>
            <person name="Wu L."/>
            <person name="Ma J."/>
        </authorList>
    </citation>
    <scope>NUCLEOTIDE SEQUENCE [LARGE SCALE GENOMIC DNA]</scope>
    <source>
        <strain evidence="2">JCM 12165</strain>
    </source>
</reference>